<protein>
    <submittedName>
        <fullName evidence="1">Uncharacterized protein</fullName>
    </submittedName>
</protein>
<keyword evidence="2" id="KW-1185">Reference proteome</keyword>
<dbReference type="Proteomes" id="UP000323739">
    <property type="component" value="Segment"/>
</dbReference>
<dbReference type="EMBL" id="MK813939">
    <property type="protein sequence ID" value="QEG08519.1"/>
    <property type="molecule type" value="Genomic_DNA"/>
</dbReference>
<sequence length="75" mass="9030">MGVLACNRTGCDNIMCDYYSSEYGYICSECLNELRSRPFTEIRSFMQSPKPNTVNWYCDWEEMIEQEFKSRWDEE</sequence>
<accession>A0A5B9N4U2</accession>
<evidence type="ECO:0000313" key="1">
    <source>
        <dbReference type="EMBL" id="QEG08519.1"/>
    </source>
</evidence>
<organism evidence="1 2">
    <name type="scientific">Aeromonas phage 4L372D</name>
    <dbReference type="NCBI Taxonomy" id="2588518"/>
    <lineage>
        <taxon>Viruses</taxon>
        <taxon>Duplodnaviria</taxon>
        <taxon>Heunggongvirae</taxon>
        <taxon>Uroviricota</taxon>
        <taxon>Caudoviricetes</taxon>
        <taxon>Plateaulakevirus</taxon>
        <taxon>Plateaulakevirus pv4L372D</taxon>
    </lineage>
</organism>
<reference evidence="1 2" key="1">
    <citation type="submission" date="2019-04" db="EMBL/GenBank/DDBJ databases">
        <title>Nine Novel Phages from a Plateau Lake in Southwest China Provide Insights into Aeromonas Phage Diversity.</title>
        <authorList>
            <person name="Xiao W."/>
            <person name="Bai M."/>
            <person name="Wang Y."/>
            <person name="Cui X."/>
        </authorList>
    </citation>
    <scope>NUCLEOTIDE SEQUENCE [LARGE SCALE GENOMIC DNA]</scope>
</reference>
<name>A0A5B9N4U2_9CAUD</name>
<dbReference type="GeneID" id="55616973"/>
<dbReference type="RefSeq" id="YP_009846603.1">
    <property type="nucleotide sequence ID" value="NC_048771.1"/>
</dbReference>
<gene>
    <name evidence="1" type="primary">4L372D_055</name>
</gene>
<proteinExistence type="predicted"/>
<evidence type="ECO:0000313" key="2">
    <source>
        <dbReference type="Proteomes" id="UP000323739"/>
    </source>
</evidence>
<dbReference type="KEGG" id="vg:55616973"/>